<comment type="caution">
    <text evidence="2">The sequence shown here is derived from an EMBL/GenBank/DDBJ whole genome shotgun (WGS) entry which is preliminary data.</text>
</comment>
<dbReference type="AlphaFoldDB" id="A0A2S4WP30"/>
<gene>
    <name evidence="2" type="ORF">PSHT_00103</name>
</gene>
<protein>
    <submittedName>
        <fullName evidence="2">Uncharacterized protein</fullName>
    </submittedName>
</protein>
<keyword evidence="3" id="KW-1185">Reference proteome</keyword>
<dbReference type="Proteomes" id="UP000238274">
    <property type="component" value="Unassembled WGS sequence"/>
</dbReference>
<reference evidence="3" key="3">
    <citation type="journal article" date="2018" name="Mol. Plant Microbe Interact.">
        <title>Genome sequence resources for the wheat stripe rust pathogen (Puccinia striiformis f. sp. tritici) and the barley stripe rust pathogen (Puccinia striiformis f. sp. hordei).</title>
        <authorList>
            <person name="Xia C."/>
            <person name="Wang M."/>
            <person name="Yin C."/>
            <person name="Cornejo O.E."/>
            <person name="Hulbert S.H."/>
            <person name="Chen X."/>
        </authorList>
    </citation>
    <scope>NUCLEOTIDE SEQUENCE [LARGE SCALE GENOMIC DNA]</scope>
    <source>
        <strain evidence="3">93TX-2</strain>
    </source>
</reference>
<name>A0A2S4WP30_9BASI</name>
<sequence length="21" mass="2354">MKHSRRQLPGGGRALHFGYQG</sequence>
<reference evidence="2 3" key="1">
    <citation type="submission" date="2017-12" db="EMBL/GenBank/DDBJ databases">
        <title>Gene loss provides genomic basis for host adaptation in cereal stripe rust fungi.</title>
        <authorList>
            <person name="Xia C."/>
        </authorList>
    </citation>
    <scope>NUCLEOTIDE SEQUENCE [LARGE SCALE GENOMIC DNA]</scope>
    <source>
        <strain evidence="2 3">93TX-2</strain>
    </source>
</reference>
<dbReference type="VEuPathDB" id="FungiDB:PSHT_00103"/>
<organism evidence="2 3">
    <name type="scientific">Puccinia striiformis</name>
    <dbReference type="NCBI Taxonomy" id="27350"/>
    <lineage>
        <taxon>Eukaryota</taxon>
        <taxon>Fungi</taxon>
        <taxon>Dikarya</taxon>
        <taxon>Basidiomycota</taxon>
        <taxon>Pucciniomycotina</taxon>
        <taxon>Pucciniomycetes</taxon>
        <taxon>Pucciniales</taxon>
        <taxon>Pucciniaceae</taxon>
        <taxon>Puccinia</taxon>
    </lineage>
</organism>
<evidence type="ECO:0000256" key="1">
    <source>
        <dbReference type="SAM" id="MobiDB-lite"/>
    </source>
</evidence>
<reference evidence="3" key="2">
    <citation type="journal article" date="2018" name="BMC Genomics">
        <title>Genomic insights into host adaptation between the wheat stripe rust pathogen (Puccinia striiformis f. sp. tritici) and the barley stripe rust pathogen (Puccinia striiformis f. sp. hordei).</title>
        <authorList>
            <person name="Xia C."/>
            <person name="Wang M."/>
            <person name="Yin C."/>
            <person name="Cornejo O.E."/>
            <person name="Hulbert S.H."/>
            <person name="Chen X."/>
        </authorList>
    </citation>
    <scope>NUCLEOTIDE SEQUENCE [LARGE SCALE GENOMIC DNA]</scope>
    <source>
        <strain evidence="3">93TX-2</strain>
    </source>
</reference>
<evidence type="ECO:0000313" key="3">
    <source>
        <dbReference type="Proteomes" id="UP000238274"/>
    </source>
</evidence>
<evidence type="ECO:0000313" key="2">
    <source>
        <dbReference type="EMBL" id="POW23447.1"/>
    </source>
</evidence>
<dbReference type="EMBL" id="PKSM01000001">
    <property type="protein sequence ID" value="POW23447.1"/>
    <property type="molecule type" value="Genomic_DNA"/>
</dbReference>
<accession>A0A2S4WP30</accession>
<proteinExistence type="predicted"/>
<feature type="region of interest" description="Disordered" evidence="1">
    <location>
        <begin position="1"/>
        <end position="21"/>
    </location>
</feature>